<feature type="transmembrane region" description="Helical" evidence="6">
    <location>
        <begin position="417"/>
        <end position="435"/>
    </location>
</feature>
<keyword evidence="5 6" id="KW-0472">Membrane</keyword>
<gene>
    <name evidence="7" type="ordered locus">Metbo_0723</name>
</gene>
<dbReference type="EMBL" id="CP002551">
    <property type="protein sequence ID" value="ADZ08974.1"/>
    <property type="molecule type" value="Genomic_DNA"/>
</dbReference>
<dbReference type="PANTHER" id="PTHR30250">
    <property type="entry name" value="PST FAMILY PREDICTED COLANIC ACID TRANSPORTER"/>
    <property type="match status" value="1"/>
</dbReference>
<evidence type="ECO:0000313" key="8">
    <source>
        <dbReference type="Proteomes" id="UP000007490"/>
    </source>
</evidence>
<feature type="transmembrane region" description="Helical" evidence="6">
    <location>
        <begin position="295"/>
        <end position="318"/>
    </location>
</feature>
<organism evidence="7 8">
    <name type="scientific">Methanobacterium lacus (strain AL-21)</name>
    <dbReference type="NCBI Taxonomy" id="877455"/>
    <lineage>
        <taxon>Archaea</taxon>
        <taxon>Methanobacteriati</taxon>
        <taxon>Methanobacteriota</taxon>
        <taxon>Methanomada group</taxon>
        <taxon>Methanobacteria</taxon>
        <taxon>Methanobacteriales</taxon>
        <taxon>Methanobacteriaceae</taxon>
        <taxon>Methanobacterium</taxon>
    </lineage>
</organism>
<evidence type="ECO:0000256" key="6">
    <source>
        <dbReference type="SAM" id="Phobius"/>
    </source>
</evidence>
<protein>
    <submittedName>
        <fullName evidence="7">Polysaccharide biosynthesis protein</fullName>
    </submittedName>
</protein>
<dbReference type="Proteomes" id="UP000007490">
    <property type="component" value="Chromosome"/>
</dbReference>
<evidence type="ECO:0000313" key="7">
    <source>
        <dbReference type="EMBL" id="ADZ08974.1"/>
    </source>
</evidence>
<feature type="transmembrane region" description="Helical" evidence="6">
    <location>
        <begin position="359"/>
        <end position="377"/>
    </location>
</feature>
<dbReference type="eggNOG" id="arCOG02209">
    <property type="taxonomic scope" value="Archaea"/>
</dbReference>
<evidence type="ECO:0000256" key="5">
    <source>
        <dbReference type="ARBA" id="ARBA00023136"/>
    </source>
</evidence>
<feature type="transmembrane region" description="Helical" evidence="6">
    <location>
        <begin position="81"/>
        <end position="110"/>
    </location>
</feature>
<evidence type="ECO:0000256" key="4">
    <source>
        <dbReference type="ARBA" id="ARBA00022989"/>
    </source>
</evidence>
<comment type="subcellular location">
    <subcellularLocation>
        <location evidence="1">Cell membrane</location>
        <topology evidence="1">Multi-pass membrane protein</topology>
    </subcellularLocation>
</comment>
<proteinExistence type="predicted"/>
<feature type="transmembrane region" description="Helical" evidence="6">
    <location>
        <begin position="147"/>
        <end position="166"/>
    </location>
</feature>
<dbReference type="InterPro" id="IPR050833">
    <property type="entry name" value="Poly_Biosynth_Transport"/>
</dbReference>
<evidence type="ECO:0000256" key="2">
    <source>
        <dbReference type="ARBA" id="ARBA00022475"/>
    </source>
</evidence>
<dbReference type="GO" id="GO:0005886">
    <property type="term" value="C:plasma membrane"/>
    <property type="evidence" value="ECO:0007669"/>
    <property type="project" value="UniProtKB-SubCell"/>
</dbReference>
<dbReference type="GeneID" id="10277170"/>
<feature type="transmembrane region" description="Helical" evidence="6">
    <location>
        <begin position="172"/>
        <end position="195"/>
    </location>
</feature>
<dbReference type="HOGENOM" id="CLU_022017_7_3_2"/>
<feature type="transmembrane region" description="Helical" evidence="6">
    <location>
        <begin position="256"/>
        <end position="274"/>
    </location>
</feature>
<dbReference type="STRING" id="877455.Metbo_0723"/>
<feature type="transmembrane region" description="Helical" evidence="6">
    <location>
        <begin position="441"/>
        <end position="461"/>
    </location>
</feature>
<reference evidence="7 8" key="2">
    <citation type="journal article" date="2014" name="Int. J. Syst. Evol. Microbiol.">
        <title>Methanobacterium paludis sp. nov. and a novel strain of Methanobacterium lacus isolated from northern peatlands.</title>
        <authorList>
            <person name="Cadillo-Quiroz H."/>
            <person name="Brauer S.L."/>
            <person name="Goodson N."/>
            <person name="Yavitt J.B."/>
            <person name="Zinder S.H."/>
        </authorList>
    </citation>
    <scope>NUCLEOTIDE SEQUENCE [LARGE SCALE GENOMIC DNA]</scope>
    <source>
        <strain evidence="7 8">AL-21</strain>
    </source>
</reference>
<dbReference type="PANTHER" id="PTHR30250:SF11">
    <property type="entry name" value="O-ANTIGEN TRANSPORTER-RELATED"/>
    <property type="match status" value="1"/>
</dbReference>
<evidence type="ECO:0000256" key="1">
    <source>
        <dbReference type="ARBA" id="ARBA00004651"/>
    </source>
</evidence>
<dbReference type="AlphaFoldDB" id="F0TAU8"/>
<sequence>MYKLFVKRIGLIGITNFLVAMNTIILIPILTKNFSAIDYGIWVQVITTFYLVTSVANLGFPYTLIRFVSAEKEKSKIQNTFYTMAVFILIFSLFISTLIFIFSNVIASLLFSGQVLIVKILSFLIFFGTLNSLLIDFFVARSKMKRYSILLLFQTYLMLSLVSFFAVCGYGIILATVGFLISQIIFFIVMTILVYQEIGFKIPEFSKIKEYINFSIPIIPNNVSTWIVESSDRYVIAIMLGTTFLAYYSPGYTIGMALLLFFTPISIILSSILPKYYENGQMEEVMMFINYSLKYFLLIAIPALFILSLLSKPILMILTTPEIALNGYLVTPFVALSAILFGIYGIIMNLIVLEKKTKIVGSIWTIAALISLLNIIFVPIFGILAAAGITLFSYSTAFLISIGYSKKFFRFYFDYTFIFKSIFASVIISILIVLINPIGFYSLLIMIPLLILIYLIIILLLKCVTNKEINFIKEIFKE</sequence>
<name>F0TAU8_METLA</name>
<dbReference type="Pfam" id="PF13440">
    <property type="entry name" value="Polysacc_synt_3"/>
    <property type="match status" value="1"/>
</dbReference>
<keyword evidence="3 6" id="KW-0812">Transmembrane</keyword>
<keyword evidence="2" id="KW-1003">Cell membrane</keyword>
<feature type="transmembrane region" description="Helical" evidence="6">
    <location>
        <begin position="383"/>
        <end position="405"/>
    </location>
</feature>
<evidence type="ECO:0000256" key="3">
    <source>
        <dbReference type="ARBA" id="ARBA00022692"/>
    </source>
</evidence>
<dbReference type="KEGG" id="mel:Metbo_0723"/>
<keyword evidence="8" id="KW-1185">Reference proteome</keyword>
<dbReference type="RefSeq" id="WP_013644325.1">
    <property type="nucleotide sequence ID" value="NC_015216.1"/>
</dbReference>
<feature type="transmembrane region" description="Helical" evidence="6">
    <location>
        <begin position="330"/>
        <end position="352"/>
    </location>
</feature>
<feature type="transmembrane region" description="Helical" evidence="6">
    <location>
        <begin position="116"/>
        <end position="140"/>
    </location>
</feature>
<feature type="transmembrane region" description="Helical" evidence="6">
    <location>
        <begin position="41"/>
        <end position="60"/>
    </location>
</feature>
<feature type="transmembrane region" description="Helical" evidence="6">
    <location>
        <begin position="234"/>
        <end position="250"/>
    </location>
</feature>
<accession>F0TAU8</accession>
<keyword evidence="4 6" id="KW-1133">Transmembrane helix</keyword>
<reference evidence="8" key="1">
    <citation type="submission" date="2011-02" db="EMBL/GenBank/DDBJ databases">
        <title>Complete sequence of Methanobacterium sp. AL-21.</title>
        <authorList>
            <consortium name="US DOE Joint Genome Institute"/>
            <person name="Lucas S."/>
            <person name="Copeland A."/>
            <person name="Lapidus A."/>
            <person name="Cheng J.-F."/>
            <person name="Goodwin L."/>
            <person name="Pitluck S."/>
            <person name="Chertkov O."/>
            <person name="Detter J.C."/>
            <person name="Han C."/>
            <person name="Tapia R."/>
            <person name="Land M."/>
            <person name="Hauser L."/>
            <person name="Kyrpides N."/>
            <person name="Ivanova N."/>
            <person name="Mikhailova N."/>
            <person name="Pagani I."/>
            <person name="Cadillo-Quiroz H."/>
            <person name="Imachi H."/>
            <person name="Zinder S."/>
            <person name="Liu W."/>
            <person name="Woyke T."/>
        </authorList>
    </citation>
    <scope>NUCLEOTIDE SEQUENCE [LARGE SCALE GENOMIC DNA]</scope>
    <source>
        <strain evidence="8">AL-21</strain>
    </source>
</reference>
<feature type="transmembrane region" description="Helical" evidence="6">
    <location>
        <begin position="9"/>
        <end position="29"/>
    </location>
</feature>